<protein>
    <submittedName>
        <fullName evidence="2">Uncharacterized protein</fullName>
    </submittedName>
</protein>
<reference evidence="2" key="1">
    <citation type="submission" date="2020-11" db="EMBL/GenBank/DDBJ databases">
        <title>Isolation and identification of active actinomycetes.</title>
        <authorList>
            <person name="Sun X."/>
        </authorList>
    </citation>
    <scope>NUCLEOTIDE SEQUENCE</scope>
    <source>
        <strain evidence="2">NEAU-A11</strain>
    </source>
</reference>
<dbReference type="EMBL" id="JADQTO010000017">
    <property type="protein sequence ID" value="MBG0565990.1"/>
    <property type="molecule type" value="Genomic_DNA"/>
</dbReference>
<name>A0A931CJC6_9ACTN</name>
<feature type="transmembrane region" description="Helical" evidence="1">
    <location>
        <begin position="295"/>
        <end position="318"/>
    </location>
</feature>
<feature type="transmembrane region" description="Helical" evidence="1">
    <location>
        <begin position="64"/>
        <end position="85"/>
    </location>
</feature>
<evidence type="ECO:0000313" key="2">
    <source>
        <dbReference type="EMBL" id="MBG0565990.1"/>
    </source>
</evidence>
<dbReference type="AlphaFoldDB" id="A0A931CJC6"/>
<evidence type="ECO:0000256" key="1">
    <source>
        <dbReference type="SAM" id="Phobius"/>
    </source>
</evidence>
<feature type="transmembrane region" description="Helical" evidence="1">
    <location>
        <begin position="325"/>
        <end position="346"/>
    </location>
</feature>
<accession>A0A931CJC6</accession>
<keyword evidence="1" id="KW-0472">Membrane</keyword>
<keyword evidence="1" id="KW-0812">Transmembrane</keyword>
<feature type="transmembrane region" description="Helical" evidence="1">
    <location>
        <begin position="260"/>
        <end position="283"/>
    </location>
</feature>
<proteinExistence type="predicted"/>
<comment type="caution">
    <text evidence="2">The sequence shown here is derived from an EMBL/GenBank/DDBJ whole genome shotgun (WGS) entry which is preliminary data.</text>
</comment>
<dbReference type="Proteomes" id="UP000598146">
    <property type="component" value="Unassembled WGS sequence"/>
</dbReference>
<organism evidence="2 3">
    <name type="scientific">Actinoplanes aureus</name>
    <dbReference type="NCBI Taxonomy" id="2792083"/>
    <lineage>
        <taxon>Bacteria</taxon>
        <taxon>Bacillati</taxon>
        <taxon>Actinomycetota</taxon>
        <taxon>Actinomycetes</taxon>
        <taxon>Micromonosporales</taxon>
        <taxon>Micromonosporaceae</taxon>
        <taxon>Actinoplanes</taxon>
    </lineage>
</organism>
<keyword evidence="1" id="KW-1133">Transmembrane helix</keyword>
<feature type="transmembrane region" description="Helical" evidence="1">
    <location>
        <begin position="224"/>
        <end position="248"/>
    </location>
</feature>
<gene>
    <name evidence="2" type="ORF">I4J89_31545</name>
</gene>
<evidence type="ECO:0000313" key="3">
    <source>
        <dbReference type="Proteomes" id="UP000598146"/>
    </source>
</evidence>
<keyword evidence="3" id="KW-1185">Reference proteome</keyword>
<dbReference type="RefSeq" id="WP_196417750.1">
    <property type="nucleotide sequence ID" value="NZ_JADQTO010000017.1"/>
</dbReference>
<sequence length="463" mass="49075">MSGRLERRYARWLRCYPPGPRRAEMLGTLLECAPPERTRPTVREAAGLVRHGLRARLGRPASTAVVVLATLVSLACGLLGAAAAARVGWAFAPALPAGDSLGATVFPGLRVWGGGDAEPFVPSADGETTEYGYADYWVNNFGGTRDVRAYAEGARDRLAAAGWEIRGDVFYEEDVASDTPIRTAEFWATRDGLVLSYTGTHWGNRASYDSDGAASFTLSRSAPAWLAVAAVAGGLLGAPAGWLLTGWASRRTMGRQFRTATAAALGWMAVLLTSFSVLIGGLWSWQPDRPGDEPFWLALRALTGEVGWVIAGLGLAALGAARLRVLIPVAAVLIGAAGWQSAAAAASCTPSGPPAVLPAADVAYSRLARVYVAQDATPEQRNLAEAAMGRVWGTRGWSFHYDPTDGQYRYAYCDGGRLAGDSGMRVPYFWEIELSSPGVFPALEAEVGGMPGVVAVRHGVPYQ</sequence>